<proteinExistence type="predicted"/>
<name>A0A6G0WP99_9STRA</name>
<gene>
    <name evidence="2" type="ORF">Ae201684_013141</name>
</gene>
<accession>A0A6G0WP99</accession>
<reference evidence="2 3" key="1">
    <citation type="submission" date="2019-07" db="EMBL/GenBank/DDBJ databases">
        <title>Genomics analysis of Aphanomyces spp. identifies a new class of oomycete effector associated with host adaptation.</title>
        <authorList>
            <person name="Gaulin E."/>
        </authorList>
    </citation>
    <scope>NUCLEOTIDE SEQUENCE [LARGE SCALE GENOMIC DNA]</scope>
    <source>
        <strain evidence="2 3">ATCC 201684</strain>
    </source>
</reference>
<comment type="caution">
    <text evidence="2">The sequence shown here is derived from an EMBL/GenBank/DDBJ whole genome shotgun (WGS) entry which is preliminary data.</text>
</comment>
<dbReference type="EMBL" id="VJMJ01000167">
    <property type="protein sequence ID" value="KAF0729163.1"/>
    <property type="molecule type" value="Genomic_DNA"/>
</dbReference>
<feature type="compositionally biased region" description="Basic and acidic residues" evidence="1">
    <location>
        <begin position="72"/>
        <end position="88"/>
    </location>
</feature>
<dbReference type="VEuPathDB" id="FungiDB:AeMF1_011579"/>
<sequence length="194" mass="20841">MTAEEAPARVTPVKETLSAKMKQVTPTIQMKDETVEVTVQDETLVVNVDQDKASATNEAAPVTLITTPSAKESPKRDRSPPRMKREIECPGAPKKKKRRKLRNTPQLNLDPEETHSPSITVVVRSLEDELRAAAEADGHIEHLSTSDASCTLLSLVSSSNPSTPPPTEPLSSPKSPPTAATPPLTVVPISPTKS</sequence>
<evidence type="ECO:0000313" key="2">
    <source>
        <dbReference type="EMBL" id="KAF0729163.1"/>
    </source>
</evidence>
<keyword evidence="3" id="KW-1185">Reference proteome</keyword>
<feature type="compositionally biased region" description="Pro residues" evidence="1">
    <location>
        <begin position="162"/>
        <end position="180"/>
    </location>
</feature>
<feature type="region of interest" description="Disordered" evidence="1">
    <location>
        <begin position="66"/>
        <end position="120"/>
    </location>
</feature>
<dbReference type="AlphaFoldDB" id="A0A6G0WP99"/>
<feature type="compositionally biased region" description="Basic residues" evidence="1">
    <location>
        <begin position="93"/>
        <end position="102"/>
    </location>
</feature>
<organism evidence="2 3">
    <name type="scientific">Aphanomyces euteiches</name>
    <dbReference type="NCBI Taxonomy" id="100861"/>
    <lineage>
        <taxon>Eukaryota</taxon>
        <taxon>Sar</taxon>
        <taxon>Stramenopiles</taxon>
        <taxon>Oomycota</taxon>
        <taxon>Saprolegniomycetes</taxon>
        <taxon>Saprolegniales</taxon>
        <taxon>Verrucalvaceae</taxon>
        <taxon>Aphanomyces</taxon>
    </lineage>
</organism>
<feature type="region of interest" description="Disordered" evidence="1">
    <location>
        <begin position="155"/>
        <end position="194"/>
    </location>
</feature>
<dbReference type="Proteomes" id="UP000481153">
    <property type="component" value="Unassembled WGS sequence"/>
</dbReference>
<evidence type="ECO:0000256" key="1">
    <source>
        <dbReference type="SAM" id="MobiDB-lite"/>
    </source>
</evidence>
<evidence type="ECO:0000313" key="3">
    <source>
        <dbReference type="Proteomes" id="UP000481153"/>
    </source>
</evidence>
<protein>
    <submittedName>
        <fullName evidence="2">Uncharacterized protein</fullName>
    </submittedName>
</protein>